<keyword evidence="2" id="KW-0934">Plastid</keyword>
<organism evidence="2">
    <name type="scientific">Rhodomonas salina</name>
    <name type="common">Pyrenomonas salina</name>
    <dbReference type="NCBI Taxonomy" id="3034"/>
    <lineage>
        <taxon>Eukaryota</taxon>
        <taxon>Cryptophyceae</taxon>
        <taxon>Pyrenomonadales</taxon>
        <taxon>Pyrenomonadaceae</taxon>
        <taxon>Rhodomonas</taxon>
    </lineage>
</organism>
<dbReference type="EMBL" id="EF508371">
    <property type="protein sequence ID" value="ABO70799.1"/>
    <property type="molecule type" value="Genomic_DNA"/>
</dbReference>
<reference evidence="2" key="1">
    <citation type="journal article" date="2007" name="Mol. Biol. Evol.">
        <title>Plastid genome sequence of the cryptophyte alga Rhodomonas salina CCMP1319: lateral transfer of putative DNA replication machinery and a test of chromist plastid phylogeny.</title>
        <authorList>
            <person name="Khan H."/>
            <person name="Parks N."/>
            <person name="Kozera C."/>
            <person name="Curtis B.A."/>
            <person name="Parsons B."/>
            <person name="Bowman S."/>
            <person name="Archibald J.M."/>
        </authorList>
    </citation>
    <scope>NUCLEOTIDE SEQUENCE [LARGE SCALE GENOMIC DNA]</scope>
    <source>
        <strain evidence="2">CCMP1319</strain>
    </source>
</reference>
<sequence length="425" mass="50247">MDISIQNTSWKDLPWSKFQIKLFRLQSRICRAVQNGDVKKIIKIQKTLLQTKSVYFIAVKHIAELNERKVFLGHKKYYLTDDEKTKLALYVSQNITHWKHKKLQQISTTRLGDRKQVFFVSNFEDMVVQCVWQYALEPTCMRIKPANSCNPKINSNIIAWNIQKKLLFNLNEKQKKMLQIVVHRPWNKDQCQILMRQLIFPLRYKTSLIQALTIGILDTIVTDIGIPNNVISALLVDILLNGLEKLGCSNGKTRKLDSRELVLTGFRHGNNVVYMLQDHDNHNQVLDRVKCFLRQRGLTLLENKVTKSTDGFDFLDWCFVLKSNAQPVSYPSNSNWRDYKNRIKSTLKSTRYKIHTRIQQLKSINAKWYKYHQYCDMGQIRSQLFSLVNWCKWYMRNNTRMHRLEIHSSVTEIFNRRPNSVFKKS</sequence>
<evidence type="ECO:0000259" key="1">
    <source>
        <dbReference type="Pfam" id="PF13655"/>
    </source>
</evidence>
<feature type="domain" description="Reverse transcriptase N-terminal" evidence="1">
    <location>
        <begin position="10"/>
        <end position="85"/>
    </location>
</feature>
<proteinExistence type="predicted"/>
<keyword evidence="2" id="KW-0150">Chloroplast</keyword>
<protein>
    <recommendedName>
        <fullName evidence="1">Reverse transcriptase N-terminal domain-containing protein</fullName>
    </recommendedName>
</protein>
<dbReference type="RefSeq" id="YP_001293613.1">
    <property type="nucleotide sequence ID" value="NC_009573.1"/>
</dbReference>
<dbReference type="GeneID" id="5228656"/>
<dbReference type="Pfam" id="PF13655">
    <property type="entry name" value="RVT_N"/>
    <property type="match status" value="1"/>
</dbReference>
<geneLocation type="chloroplast" evidence="2"/>
<dbReference type="AlphaFoldDB" id="A6MW34"/>
<evidence type="ECO:0000313" key="2">
    <source>
        <dbReference type="EMBL" id="ABO70799.1"/>
    </source>
</evidence>
<gene>
    <name evidence="2" type="primary">RT</name>
</gene>
<dbReference type="InterPro" id="IPR025960">
    <property type="entry name" value="RVT_N"/>
</dbReference>
<accession>A6MW34</accession>
<name>A6MW34_RHDSA</name>